<evidence type="ECO:0000313" key="6">
    <source>
        <dbReference type="Proteomes" id="UP000319671"/>
    </source>
</evidence>
<evidence type="ECO:0000256" key="2">
    <source>
        <dbReference type="ARBA" id="ARBA00023125"/>
    </source>
</evidence>
<dbReference type="SMART" id="SM00342">
    <property type="entry name" value="HTH_ARAC"/>
    <property type="match status" value="1"/>
</dbReference>
<evidence type="ECO:0000256" key="3">
    <source>
        <dbReference type="ARBA" id="ARBA00023163"/>
    </source>
</evidence>
<comment type="caution">
    <text evidence="5">The sequence shown here is derived from an EMBL/GenBank/DDBJ whole genome shotgun (WGS) entry which is preliminary data.</text>
</comment>
<dbReference type="RefSeq" id="WP_144562722.1">
    <property type="nucleotide sequence ID" value="NZ_VIVN01000001.1"/>
</dbReference>
<dbReference type="Pfam" id="PF12833">
    <property type="entry name" value="HTH_18"/>
    <property type="match status" value="1"/>
</dbReference>
<organism evidence="5 6">
    <name type="scientific">Neobacillus bataviensis</name>
    <dbReference type="NCBI Taxonomy" id="220685"/>
    <lineage>
        <taxon>Bacteria</taxon>
        <taxon>Bacillati</taxon>
        <taxon>Bacillota</taxon>
        <taxon>Bacilli</taxon>
        <taxon>Bacillales</taxon>
        <taxon>Bacillaceae</taxon>
        <taxon>Neobacillus</taxon>
    </lineage>
</organism>
<dbReference type="InterPro" id="IPR018060">
    <property type="entry name" value="HTH_AraC"/>
</dbReference>
<dbReference type="InterPro" id="IPR018062">
    <property type="entry name" value="HTH_AraC-typ_CS"/>
</dbReference>
<keyword evidence="3" id="KW-0804">Transcription</keyword>
<sequence>MPIPNRDHLEFICNHMNETFKIPFYLFDSKGELIFESSAGYRPNPLSTSTICDLGQLVKNENPSEYPLIKSTELLENYLVVNLKSGNSFIGSLIGGPSIFTDYSEDMLKRMSHDLGLFTDLDFIVFYYQSLPVIKNNDLTRIGIHVHYMIYHQLLDLDFVIQQNQQKEVQEILIENPDIELSLRRQNAKLHHDHLIEKKLLNAITKGNKEELFKSLRLIDEEFEYGVLSKKSQLRNVKNLAITAITLSTRAAMDGGLYPEIAYSLSDMYIQRLEELQDINEVKKLQAKAMEDFADRVHSSNKEHYSKPISICQNYIFNHVYENITLTSLSEIVELTPNYLSSLFKKEIGIALSEYIQKVKIEEAKNLLMLTSHSLSEICALLNFTDQSYFIKVFKKFTGVTPKHYKDTPIK</sequence>
<dbReference type="PROSITE" id="PS00041">
    <property type="entry name" value="HTH_ARAC_FAMILY_1"/>
    <property type="match status" value="1"/>
</dbReference>
<gene>
    <name evidence="5" type="ORF">FB550_1011156</name>
</gene>
<accession>A0A561E0K5</accession>
<proteinExistence type="predicted"/>
<name>A0A561E0K5_9BACI</name>
<protein>
    <submittedName>
        <fullName evidence="5">Helix-turn-helix protein</fullName>
    </submittedName>
</protein>
<dbReference type="PANTHER" id="PTHR43280:SF34">
    <property type="entry name" value="ARAC-FAMILY TRANSCRIPTIONAL REGULATOR"/>
    <property type="match status" value="1"/>
</dbReference>
<evidence type="ECO:0000256" key="1">
    <source>
        <dbReference type="ARBA" id="ARBA00023015"/>
    </source>
</evidence>
<feature type="domain" description="HTH araC/xylS-type" evidence="4">
    <location>
        <begin position="310"/>
        <end position="408"/>
    </location>
</feature>
<dbReference type="PANTHER" id="PTHR43280">
    <property type="entry name" value="ARAC-FAMILY TRANSCRIPTIONAL REGULATOR"/>
    <property type="match status" value="1"/>
</dbReference>
<dbReference type="Gene3D" id="1.10.10.60">
    <property type="entry name" value="Homeodomain-like"/>
    <property type="match status" value="2"/>
</dbReference>
<dbReference type="GO" id="GO:0043565">
    <property type="term" value="F:sequence-specific DNA binding"/>
    <property type="evidence" value="ECO:0007669"/>
    <property type="project" value="InterPro"/>
</dbReference>
<dbReference type="AlphaFoldDB" id="A0A561E0K5"/>
<evidence type="ECO:0000259" key="4">
    <source>
        <dbReference type="PROSITE" id="PS01124"/>
    </source>
</evidence>
<dbReference type="InterPro" id="IPR009057">
    <property type="entry name" value="Homeodomain-like_sf"/>
</dbReference>
<keyword evidence="1" id="KW-0805">Transcription regulation</keyword>
<keyword evidence="6" id="KW-1185">Reference proteome</keyword>
<evidence type="ECO:0000313" key="5">
    <source>
        <dbReference type="EMBL" id="TWE09124.1"/>
    </source>
</evidence>
<reference evidence="5 6" key="1">
    <citation type="submission" date="2019-06" db="EMBL/GenBank/DDBJ databases">
        <title>Sorghum-associated microbial communities from plants grown in Nebraska, USA.</title>
        <authorList>
            <person name="Schachtman D."/>
        </authorList>
    </citation>
    <scope>NUCLEOTIDE SEQUENCE [LARGE SCALE GENOMIC DNA]</scope>
    <source>
        <strain evidence="5 6">2482</strain>
    </source>
</reference>
<dbReference type="GO" id="GO:0003700">
    <property type="term" value="F:DNA-binding transcription factor activity"/>
    <property type="evidence" value="ECO:0007669"/>
    <property type="project" value="InterPro"/>
</dbReference>
<dbReference type="Proteomes" id="UP000319671">
    <property type="component" value="Unassembled WGS sequence"/>
</dbReference>
<dbReference type="SUPFAM" id="SSF46689">
    <property type="entry name" value="Homeodomain-like"/>
    <property type="match status" value="2"/>
</dbReference>
<keyword evidence="2" id="KW-0238">DNA-binding</keyword>
<dbReference type="PROSITE" id="PS01124">
    <property type="entry name" value="HTH_ARAC_FAMILY_2"/>
    <property type="match status" value="1"/>
</dbReference>
<dbReference type="EMBL" id="VIVN01000001">
    <property type="protein sequence ID" value="TWE09124.1"/>
    <property type="molecule type" value="Genomic_DNA"/>
</dbReference>